<dbReference type="OrthoDB" id="38260at10239"/>
<name>A0A0K1LNF9_9CAUD</name>
<evidence type="ECO:0000313" key="2">
    <source>
        <dbReference type="Proteomes" id="UP000202391"/>
    </source>
</evidence>
<protein>
    <submittedName>
        <fullName evidence="1">Uncharacterized protein</fullName>
    </submittedName>
</protein>
<dbReference type="RefSeq" id="YP_009177365.1">
    <property type="nucleotide sequence ID" value="NC_028247.1"/>
</dbReference>
<dbReference type="Proteomes" id="UP000202391">
    <property type="component" value="Segment"/>
</dbReference>
<sequence>MKSKIKAGDYVMVKFEHSTNSPVSAHKTHKVLEIYADNTMLLQGYPEPLKVEMFAKMVIGKVKAY</sequence>
<dbReference type="KEGG" id="vg:26586885"/>
<organism evidence="1 2">
    <name type="scientific">Citrobacter phage Michonne</name>
    <dbReference type="NCBI Taxonomy" id="1675603"/>
    <lineage>
        <taxon>Viruses</taxon>
        <taxon>Duplodnaviria</taxon>
        <taxon>Heunggongvirae</taxon>
        <taxon>Uroviricota</taxon>
        <taxon>Caudoviricetes</taxon>
        <taxon>Andersonviridae</taxon>
        <taxon>Ounavirinae</taxon>
        <taxon>Mooglevirus</taxon>
        <taxon>Mooglevirus mordin</taxon>
    </lineage>
</organism>
<accession>A0A0K1LNF9</accession>
<dbReference type="EMBL" id="KT001916">
    <property type="protein sequence ID" value="AKU44067.1"/>
    <property type="molecule type" value="Genomic_DNA"/>
</dbReference>
<evidence type="ECO:0000313" key="1">
    <source>
        <dbReference type="EMBL" id="AKU44067.1"/>
    </source>
</evidence>
<reference evidence="1 2" key="1">
    <citation type="journal article" date="2015" name="Genome Announc.">
        <title>Complete Genome Sequence of Citrobacter freundii Myophage Michonne.</title>
        <authorList>
            <person name="Bernal C.L."/>
            <person name="Berkowitz V.E."/>
            <person name="Cahill J.L."/>
            <person name="Rasche E.S."/>
            <person name="Kuty Everett G.F."/>
        </authorList>
    </citation>
    <scope>NUCLEOTIDE SEQUENCE [LARGE SCALE GENOMIC DNA]</scope>
</reference>
<proteinExistence type="predicted"/>
<gene>
    <name evidence="1" type="ORF">CPT_Michonne118</name>
</gene>